<feature type="signal peptide" evidence="1">
    <location>
        <begin position="1"/>
        <end position="26"/>
    </location>
</feature>
<keyword evidence="1" id="KW-0732">Signal</keyword>
<dbReference type="EMBL" id="KI968901">
    <property type="protein sequence ID" value="EUN20713.1"/>
    <property type="molecule type" value="Genomic_DNA"/>
</dbReference>
<dbReference type="HOGENOM" id="CLU_030612_2_1_1"/>
<dbReference type="RefSeq" id="XP_014550287.1">
    <property type="nucleotide sequence ID" value="XM_014694801.1"/>
</dbReference>
<protein>
    <submittedName>
        <fullName evidence="2">Uncharacterized protein</fullName>
    </submittedName>
</protein>
<dbReference type="SMART" id="SM01296">
    <property type="entry name" value="N2227"/>
    <property type="match status" value="1"/>
</dbReference>
<dbReference type="GO" id="GO:0008757">
    <property type="term" value="F:S-adenosylmethionine-dependent methyltransferase activity"/>
    <property type="evidence" value="ECO:0007669"/>
    <property type="project" value="InterPro"/>
</dbReference>
<organism evidence="2 3">
    <name type="scientific">Bipolaris victoriae (strain FI3)</name>
    <name type="common">Victoria blight of oats agent</name>
    <name type="synonym">Cochliobolus victoriae</name>
    <dbReference type="NCBI Taxonomy" id="930091"/>
    <lineage>
        <taxon>Eukaryota</taxon>
        <taxon>Fungi</taxon>
        <taxon>Dikarya</taxon>
        <taxon>Ascomycota</taxon>
        <taxon>Pezizomycotina</taxon>
        <taxon>Dothideomycetes</taxon>
        <taxon>Pleosporomycetidae</taxon>
        <taxon>Pleosporales</taxon>
        <taxon>Pleosporineae</taxon>
        <taxon>Pleosporaceae</taxon>
        <taxon>Bipolaris</taxon>
    </lineage>
</organism>
<sequence length="421" mass="46915">MMTLVSLARFIPLFVFGILPTYFAYAESCSSNITPVFPSLSECAQDLRTALGYPLVGSCDPESAHVFESSPNSTNTVLATQGIKPEYPVLPDGLANCINSFEQYSFLAKNIIQRRHAQHAKQSPTQKLISSKLGYPMHFDKANKGIMVNAQFAEYVAQVGRQLYDTGMQDLEDNEEADFGLVNLAFGHLMRDWSSLGIQERQVVFPPIMAGLEEHFGVKSMGKKVLVPGSGMGRLASDIADLGYDVTANDMDYGSILVYHVLTNYTTSLNQYTLQPFVTTWAHQPNPSSRYSAITVPDHMPNQAVKLVEGDFLDVFPEDAQFDAIVTLFFIDMSDNVIDFLSNIHRLLKPGGVWINLGPLKWHSFSELHLSAEEVLKLADLLGFDVDISSRKSIHSAYGEQPDSLLKFTYVTQFWKATKRE</sequence>
<gene>
    <name evidence="2" type="ORF">COCVIDRAFT_21219</name>
</gene>
<keyword evidence="3" id="KW-1185">Reference proteome</keyword>
<dbReference type="InterPro" id="IPR012901">
    <property type="entry name" value="CARME"/>
</dbReference>
<dbReference type="OrthoDB" id="978at2759"/>
<evidence type="ECO:0000256" key="1">
    <source>
        <dbReference type="SAM" id="SignalP"/>
    </source>
</evidence>
<proteinExistence type="predicted"/>
<dbReference type="Proteomes" id="UP000054337">
    <property type="component" value="Unassembled WGS sequence"/>
</dbReference>
<dbReference type="AlphaFoldDB" id="W7DR22"/>
<evidence type="ECO:0000313" key="2">
    <source>
        <dbReference type="EMBL" id="EUN20713.1"/>
    </source>
</evidence>
<feature type="chain" id="PRO_5004893337" evidence="1">
    <location>
        <begin position="27"/>
        <end position="421"/>
    </location>
</feature>
<dbReference type="Pfam" id="PF07942">
    <property type="entry name" value="CARME"/>
    <property type="match status" value="1"/>
</dbReference>
<dbReference type="CDD" id="cd02440">
    <property type="entry name" value="AdoMet_MTases"/>
    <property type="match status" value="1"/>
</dbReference>
<dbReference type="PANTHER" id="PTHR12303">
    <property type="entry name" value="CARNOSINE N-METHYLTRANSFERASE"/>
    <property type="match status" value="1"/>
</dbReference>
<dbReference type="Gene3D" id="3.40.50.150">
    <property type="entry name" value="Vaccinia Virus protein VP39"/>
    <property type="match status" value="1"/>
</dbReference>
<accession>W7DR22</accession>
<dbReference type="PANTHER" id="PTHR12303:SF13">
    <property type="match status" value="1"/>
</dbReference>
<dbReference type="InterPro" id="IPR029063">
    <property type="entry name" value="SAM-dependent_MTases_sf"/>
</dbReference>
<reference evidence="2 3" key="1">
    <citation type="journal article" date="2013" name="PLoS Genet.">
        <title>Comparative genome structure, secondary metabolite, and effector coding capacity across Cochliobolus pathogens.</title>
        <authorList>
            <person name="Condon B.J."/>
            <person name="Leng Y."/>
            <person name="Wu D."/>
            <person name="Bushley K.E."/>
            <person name="Ohm R.A."/>
            <person name="Otillar R."/>
            <person name="Martin J."/>
            <person name="Schackwitz W."/>
            <person name="Grimwood J."/>
            <person name="MohdZainudin N."/>
            <person name="Xue C."/>
            <person name="Wang R."/>
            <person name="Manning V.A."/>
            <person name="Dhillon B."/>
            <person name="Tu Z.J."/>
            <person name="Steffenson B.J."/>
            <person name="Salamov A."/>
            <person name="Sun H."/>
            <person name="Lowry S."/>
            <person name="LaButti K."/>
            <person name="Han J."/>
            <person name="Copeland A."/>
            <person name="Lindquist E."/>
            <person name="Barry K."/>
            <person name="Schmutz J."/>
            <person name="Baker S.E."/>
            <person name="Ciuffetti L.M."/>
            <person name="Grigoriev I.V."/>
            <person name="Zhong S."/>
            <person name="Turgeon B.G."/>
        </authorList>
    </citation>
    <scope>NUCLEOTIDE SEQUENCE [LARGE SCALE GENOMIC DNA]</scope>
    <source>
        <strain evidence="2 3">FI3</strain>
    </source>
</reference>
<dbReference type="GeneID" id="26252672"/>
<evidence type="ECO:0000313" key="3">
    <source>
        <dbReference type="Proteomes" id="UP000054337"/>
    </source>
</evidence>
<dbReference type="SUPFAM" id="SSF53335">
    <property type="entry name" value="S-adenosyl-L-methionine-dependent methyltransferases"/>
    <property type="match status" value="1"/>
</dbReference>
<name>W7DR22_BIPV3</name>